<dbReference type="SMART" id="SM00530">
    <property type="entry name" value="HTH_XRE"/>
    <property type="match status" value="2"/>
</dbReference>
<keyword evidence="3" id="KW-1185">Reference proteome</keyword>
<evidence type="ECO:0000313" key="3">
    <source>
        <dbReference type="Proteomes" id="UP001595975"/>
    </source>
</evidence>
<dbReference type="InterPro" id="IPR001387">
    <property type="entry name" value="Cro/C1-type_HTH"/>
</dbReference>
<reference evidence="3" key="1">
    <citation type="journal article" date="2019" name="Int. J. Syst. Evol. Microbiol.">
        <title>The Global Catalogue of Microorganisms (GCM) 10K type strain sequencing project: providing services to taxonomists for standard genome sequencing and annotation.</title>
        <authorList>
            <consortium name="The Broad Institute Genomics Platform"/>
            <consortium name="The Broad Institute Genome Sequencing Center for Infectious Disease"/>
            <person name="Wu L."/>
            <person name="Ma J."/>
        </authorList>
    </citation>
    <scope>NUCLEOTIDE SEQUENCE [LARGE SCALE GENOMIC DNA]</scope>
    <source>
        <strain evidence="3">CGMCC 4.1437</strain>
    </source>
</reference>
<proteinExistence type="predicted"/>
<dbReference type="Gene3D" id="1.10.260.40">
    <property type="entry name" value="lambda repressor-like DNA-binding domains"/>
    <property type="match status" value="1"/>
</dbReference>
<organism evidence="2 3">
    <name type="scientific">Kitasatospora misakiensis</name>
    <dbReference type="NCBI Taxonomy" id="67330"/>
    <lineage>
        <taxon>Bacteria</taxon>
        <taxon>Bacillati</taxon>
        <taxon>Actinomycetota</taxon>
        <taxon>Actinomycetes</taxon>
        <taxon>Kitasatosporales</taxon>
        <taxon>Streptomycetaceae</taxon>
        <taxon>Kitasatospora</taxon>
    </lineage>
</organism>
<protein>
    <submittedName>
        <fullName evidence="2">Helix-turn-helix domain-containing protein</fullName>
    </submittedName>
</protein>
<dbReference type="PROSITE" id="PS50943">
    <property type="entry name" value="HTH_CROC1"/>
    <property type="match status" value="1"/>
</dbReference>
<dbReference type="CDD" id="cd00093">
    <property type="entry name" value="HTH_XRE"/>
    <property type="match status" value="1"/>
</dbReference>
<feature type="domain" description="HTH cro/C1-type" evidence="1">
    <location>
        <begin position="118"/>
        <end position="172"/>
    </location>
</feature>
<dbReference type="SUPFAM" id="SSF47413">
    <property type="entry name" value="lambda repressor-like DNA-binding domains"/>
    <property type="match status" value="1"/>
</dbReference>
<dbReference type="InterPro" id="IPR010982">
    <property type="entry name" value="Lambda_DNA-bd_dom_sf"/>
</dbReference>
<dbReference type="RefSeq" id="WP_380230039.1">
    <property type="nucleotide sequence ID" value="NZ_JBHSOF010000098.1"/>
</dbReference>
<dbReference type="Pfam" id="PF13560">
    <property type="entry name" value="HTH_31"/>
    <property type="match status" value="1"/>
</dbReference>
<evidence type="ECO:0000313" key="2">
    <source>
        <dbReference type="EMBL" id="MFC5668402.1"/>
    </source>
</evidence>
<comment type="caution">
    <text evidence="2">The sequence shown here is derived from an EMBL/GenBank/DDBJ whole genome shotgun (WGS) entry which is preliminary data.</text>
</comment>
<sequence>MTIAHLLREARLRAGGPSLEEMSRRSGVSVGSLSAAQNADTRMTWRTIRGWAVACGEPIAIWQQTWTWLQQTVHADAFAHDRVAVGTVEARARAHWATGGRLTAITDIETVSELLDALVALRRYQGLSLRDMAREANYSHNTLGEVLAGRRALTVAHFLEILRGCGISAEDQQSWLALFHRVEPDQPHRQLRRVQLGGRAAPPVQLQSNRAVTTRSAIGRTTAGRR</sequence>
<accession>A0ABW0XF44</accession>
<dbReference type="Proteomes" id="UP001595975">
    <property type="component" value="Unassembled WGS sequence"/>
</dbReference>
<dbReference type="EMBL" id="JBHSOF010000098">
    <property type="protein sequence ID" value="MFC5668402.1"/>
    <property type="molecule type" value="Genomic_DNA"/>
</dbReference>
<name>A0ABW0XF44_9ACTN</name>
<evidence type="ECO:0000259" key="1">
    <source>
        <dbReference type="PROSITE" id="PS50943"/>
    </source>
</evidence>
<gene>
    <name evidence="2" type="ORF">ACFP3U_36270</name>
</gene>